<feature type="transmembrane region" description="Helical" evidence="7">
    <location>
        <begin position="378"/>
        <end position="401"/>
    </location>
</feature>
<feature type="transmembrane region" description="Helical" evidence="7">
    <location>
        <begin position="449"/>
        <end position="471"/>
    </location>
</feature>
<evidence type="ECO:0000256" key="6">
    <source>
        <dbReference type="ARBA" id="ARBA00023136"/>
    </source>
</evidence>
<dbReference type="InterPro" id="IPR000109">
    <property type="entry name" value="POT_fam"/>
</dbReference>
<sequence>MNDELQHGPGSNNSRLEEVLDDSKFFGHPRGVGALAAGNFFNSFAWGALYAILIFYLYSPFTKGLEFTQGQAASMVTAMGACNSIFVILGSWLADRVLGLRKALIIGNIIKGTAFGLLAIPAFSLTQGRIFAFIALFLMSLPIMGASNASLTGQLYRKTDNGRRDAAFTIHTIANNIAGLVAPVLVGQIGMKNYHIGFLIAAVAAFLYGAVIFFTQHKFFGPLGEKPIKPLEEGKFGKIFVRFVLVLIVVIGTIVALVLAEVISFQGVLNIITSATFIIPIVFLTNLLSKKDLTALDRRRMKPFLKLFAAQIVMALCGVMLTSTVAIFIDQKIDRKILGFEVAPGSVGTIYTVLGLVLAPVFVWLWTKTRATHIRTTYKYGLGIIFSALGYGLLTIPIVLFKDQAPYSLLWMVFYYLFLTFSDNLVWPIGSSLVAKLSPEAYDTQMQTAWGQAGTIGNGIALILFSFYQTADQQVNLFPIMTGLLLVTALLIFGFSKNIEKDMV</sequence>
<feature type="transmembrane region" description="Helical" evidence="7">
    <location>
        <begin position="265"/>
        <end position="288"/>
    </location>
</feature>
<feature type="transmembrane region" description="Helical" evidence="7">
    <location>
        <begin position="70"/>
        <end position="93"/>
    </location>
</feature>
<feature type="transmembrane region" description="Helical" evidence="7">
    <location>
        <begin position="32"/>
        <end position="58"/>
    </location>
</feature>
<keyword evidence="6 7" id="KW-0472">Membrane</keyword>
<dbReference type="SUPFAM" id="SSF103473">
    <property type="entry name" value="MFS general substrate transporter"/>
    <property type="match status" value="1"/>
</dbReference>
<reference evidence="8 9" key="1">
    <citation type="submission" date="2017-03" db="EMBL/GenBank/DDBJ databases">
        <title>Complete genome sequence of Paenibacillus Kribbensis producing bioflocculants.</title>
        <authorList>
            <person name="Lee H.-G."/>
            <person name="Oh H.-M."/>
        </authorList>
    </citation>
    <scope>NUCLEOTIDE SEQUENCE [LARGE SCALE GENOMIC DNA]</scope>
    <source>
        <strain evidence="8 9">AM49</strain>
    </source>
</reference>
<dbReference type="InterPro" id="IPR036259">
    <property type="entry name" value="MFS_trans_sf"/>
</dbReference>
<keyword evidence="5 7" id="KW-1133">Transmembrane helix</keyword>
<feature type="transmembrane region" description="Helical" evidence="7">
    <location>
        <begin position="477"/>
        <end position="495"/>
    </location>
</feature>
<accession>A0A222WQ28</accession>
<organism evidence="8 9">
    <name type="scientific">Paenibacillus kribbensis</name>
    <dbReference type="NCBI Taxonomy" id="172713"/>
    <lineage>
        <taxon>Bacteria</taxon>
        <taxon>Bacillati</taxon>
        <taxon>Bacillota</taxon>
        <taxon>Bacilli</taxon>
        <taxon>Bacillales</taxon>
        <taxon>Paenibacillaceae</taxon>
        <taxon>Paenibacillus</taxon>
    </lineage>
</organism>
<keyword evidence="4 7" id="KW-0812">Transmembrane</keyword>
<feature type="transmembrane region" description="Helical" evidence="7">
    <location>
        <begin position="172"/>
        <end position="190"/>
    </location>
</feature>
<dbReference type="EMBL" id="CP020028">
    <property type="protein sequence ID" value="ASR48108.1"/>
    <property type="molecule type" value="Genomic_DNA"/>
</dbReference>
<evidence type="ECO:0000256" key="1">
    <source>
        <dbReference type="ARBA" id="ARBA00004651"/>
    </source>
</evidence>
<dbReference type="Proteomes" id="UP000214666">
    <property type="component" value="Chromosome"/>
</dbReference>
<evidence type="ECO:0000256" key="5">
    <source>
        <dbReference type="ARBA" id="ARBA00022989"/>
    </source>
</evidence>
<dbReference type="AlphaFoldDB" id="A0A222WQ28"/>
<dbReference type="PANTHER" id="PTHR23517">
    <property type="entry name" value="RESISTANCE PROTEIN MDTM, PUTATIVE-RELATED-RELATED"/>
    <property type="match status" value="1"/>
</dbReference>
<dbReference type="KEGG" id="pkb:B4V02_16095"/>
<feature type="transmembrane region" description="Helical" evidence="7">
    <location>
        <begin position="413"/>
        <end position="437"/>
    </location>
</feature>
<dbReference type="STRING" id="172713.GCA_001705305_01984"/>
<dbReference type="GO" id="GO:0015833">
    <property type="term" value="P:peptide transport"/>
    <property type="evidence" value="ECO:0007669"/>
    <property type="project" value="InterPro"/>
</dbReference>
<keyword evidence="2" id="KW-0813">Transport</keyword>
<dbReference type="NCBIfam" id="TIGR00924">
    <property type="entry name" value="yjdL_sub1_fam"/>
    <property type="match status" value="1"/>
</dbReference>
<name>A0A222WQ28_9BACL</name>
<evidence type="ECO:0000313" key="8">
    <source>
        <dbReference type="EMBL" id="ASR48108.1"/>
    </source>
</evidence>
<feature type="transmembrane region" description="Helical" evidence="7">
    <location>
        <begin position="236"/>
        <end position="259"/>
    </location>
</feature>
<evidence type="ECO:0000256" key="3">
    <source>
        <dbReference type="ARBA" id="ARBA00022475"/>
    </source>
</evidence>
<dbReference type="PANTHER" id="PTHR23517:SF15">
    <property type="entry name" value="PROTON-DEPENDENT OLIGOPEPTIDE FAMILY TRANSPORT PROTEIN"/>
    <property type="match status" value="1"/>
</dbReference>
<feature type="transmembrane region" description="Helical" evidence="7">
    <location>
        <begin position="308"/>
        <end position="329"/>
    </location>
</feature>
<protein>
    <submittedName>
        <fullName evidence="8">Amino acid/peptide transporter (Peptide:H+ symporter)</fullName>
    </submittedName>
</protein>
<dbReference type="GO" id="GO:0005886">
    <property type="term" value="C:plasma membrane"/>
    <property type="evidence" value="ECO:0007669"/>
    <property type="project" value="UniProtKB-SubCell"/>
</dbReference>
<keyword evidence="3" id="KW-1003">Cell membrane</keyword>
<dbReference type="Pfam" id="PF00854">
    <property type="entry name" value="PTR2"/>
    <property type="match status" value="1"/>
</dbReference>
<feature type="transmembrane region" description="Helical" evidence="7">
    <location>
        <begin position="105"/>
        <end position="124"/>
    </location>
</feature>
<dbReference type="OrthoDB" id="9772725at2"/>
<evidence type="ECO:0000256" key="2">
    <source>
        <dbReference type="ARBA" id="ARBA00022448"/>
    </source>
</evidence>
<feature type="transmembrane region" description="Helical" evidence="7">
    <location>
        <begin position="196"/>
        <end position="215"/>
    </location>
</feature>
<evidence type="ECO:0000313" key="9">
    <source>
        <dbReference type="Proteomes" id="UP000214666"/>
    </source>
</evidence>
<keyword evidence="9" id="KW-1185">Reference proteome</keyword>
<gene>
    <name evidence="8" type="ORF">B4V02_16095</name>
</gene>
<feature type="transmembrane region" description="Helical" evidence="7">
    <location>
        <begin position="349"/>
        <end position="366"/>
    </location>
</feature>
<dbReference type="InterPro" id="IPR005279">
    <property type="entry name" value="Dipep/tripep_permease"/>
</dbReference>
<feature type="transmembrane region" description="Helical" evidence="7">
    <location>
        <begin position="130"/>
        <end position="151"/>
    </location>
</feature>
<dbReference type="InterPro" id="IPR050171">
    <property type="entry name" value="MFS_Transporters"/>
</dbReference>
<evidence type="ECO:0000256" key="7">
    <source>
        <dbReference type="SAM" id="Phobius"/>
    </source>
</evidence>
<dbReference type="GO" id="GO:1904680">
    <property type="term" value="F:peptide transmembrane transporter activity"/>
    <property type="evidence" value="ECO:0007669"/>
    <property type="project" value="InterPro"/>
</dbReference>
<comment type="subcellular location">
    <subcellularLocation>
        <location evidence="1">Cell membrane</location>
        <topology evidence="1">Multi-pass membrane protein</topology>
    </subcellularLocation>
</comment>
<evidence type="ECO:0000256" key="4">
    <source>
        <dbReference type="ARBA" id="ARBA00022692"/>
    </source>
</evidence>
<proteinExistence type="predicted"/>
<dbReference type="Gene3D" id="1.20.1250.20">
    <property type="entry name" value="MFS general substrate transporter like domains"/>
    <property type="match status" value="1"/>
</dbReference>
<dbReference type="RefSeq" id="WP_094155565.1">
    <property type="nucleotide sequence ID" value="NZ_CP020028.1"/>
</dbReference>